<evidence type="ECO:0000256" key="1">
    <source>
        <dbReference type="ARBA" id="ARBA00022763"/>
    </source>
</evidence>
<reference evidence="5 6" key="1">
    <citation type="journal article" date="2019" name="Int. J. Syst. Evol. Microbiol.">
        <title>The Global Catalogue of Microorganisms (GCM) 10K type strain sequencing project: providing services to taxonomists for standard genome sequencing and annotation.</title>
        <authorList>
            <consortium name="The Broad Institute Genomics Platform"/>
            <consortium name="The Broad Institute Genome Sequencing Center for Infectious Disease"/>
            <person name="Wu L."/>
            <person name="Ma J."/>
        </authorList>
    </citation>
    <scope>NUCLEOTIDE SEQUENCE [LARGE SCALE GENOMIC DNA]</scope>
    <source>
        <strain evidence="5 6">JCM 10696</strain>
    </source>
</reference>
<gene>
    <name evidence="5" type="ORF">GCM10009550_31570</name>
</gene>
<organism evidence="5 6">
    <name type="scientific">Actinocorallia libanotica</name>
    <dbReference type="NCBI Taxonomy" id="46162"/>
    <lineage>
        <taxon>Bacteria</taxon>
        <taxon>Bacillati</taxon>
        <taxon>Actinomycetota</taxon>
        <taxon>Actinomycetes</taxon>
        <taxon>Streptosporangiales</taxon>
        <taxon>Thermomonosporaceae</taxon>
        <taxon>Actinocorallia</taxon>
    </lineage>
</organism>
<keyword evidence="6" id="KW-1185">Reference proteome</keyword>
<keyword evidence="2" id="KW-0547">Nucleotide-binding</keyword>
<evidence type="ECO:0000256" key="2">
    <source>
        <dbReference type="ARBA" id="ARBA00022806"/>
    </source>
</evidence>
<feature type="domain" description="PD-(D/E)XK endonuclease-like" evidence="4">
    <location>
        <begin position="296"/>
        <end position="537"/>
    </location>
</feature>
<keyword evidence="2" id="KW-0347">Helicase</keyword>
<dbReference type="Pfam" id="PF12705">
    <property type="entry name" value="PDDEXK_1"/>
    <property type="match status" value="1"/>
</dbReference>
<name>A0ABN1R480_9ACTN</name>
<dbReference type="RefSeq" id="WP_344241382.1">
    <property type="nucleotide sequence ID" value="NZ_BAAAHH010000011.1"/>
</dbReference>
<dbReference type="InterPro" id="IPR038726">
    <property type="entry name" value="PDDEXK_AddAB-type"/>
</dbReference>
<dbReference type="Proteomes" id="UP001500665">
    <property type="component" value="Unassembled WGS sequence"/>
</dbReference>
<proteinExistence type="predicted"/>
<evidence type="ECO:0000256" key="3">
    <source>
        <dbReference type="ARBA" id="ARBA00023204"/>
    </source>
</evidence>
<sequence length="589" mass="63415">MTMSWVPHASLKGPAGLVRLSAGQLDAGEGKCAEFAALKARPRVWPKQFEERRDAPWEGFPLGLVMAALDGVEFGGLDAEVSVQKVLEETPKSVHPGVEGWVRQAVGTYLEDARWLADELGDVVLLPHRESRVLQHVASPLEARVLTGWGRWYASADGAVREVRRLRVSRVGAGDDPSNLALAQLAAFGAKAAGSVYRDMPVEVRADAGPAKRVRVVEVVVSDERVPKVVVDAGPEEIARRYRERAQPVASDVVFGGRRQPGSDCAQCKLRAECDALPHVPGLLGLDGSGTHRRVWSAATAGQYRICPAQAHLRDQRLPGDWSDHPAIRRGTLVHTWLEVAHSRLPYRACAEEDLPEALAGFAAELMTPDEYRQIRPFLLSHLEVCPLRTDANVTSLTAEPATAAYDAQADVLVVAHPDLVYVAGGRTFYREQKTTGGSAAWDADTLFERVPQLALAVCLIADGAFGGEAPVSGTVELEVMSPAGASLFSFDTGDAGVVARARAELVRLAGGWHTDVEFRPRPGRHCATCPVARWCPDRHAPDTGPIEVDGVLIDPRTGEILNEAPVTGLAQAVASTVAEPDPDDEPPF</sequence>
<evidence type="ECO:0000313" key="5">
    <source>
        <dbReference type="EMBL" id="GAA0951668.1"/>
    </source>
</evidence>
<accession>A0ABN1R480</accession>
<keyword evidence="2" id="KW-0067">ATP-binding</keyword>
<protein>
    <recommendedName>
        <fullName evidence="4">PD-(D/E)XK endonuclease-like domain-containing protein</fullName>
    </recommendedName>
</protein>
<comment type="caution">
    <text evidence="5">The sequence shown here is derived from an EMBL/GenBank/DDBJ whole genome shotgun (WGS) entry which is preliminary data.</text>
</comment>
<evidence type="ECO:0000259" key="4">
    <source>
        <dbReference type="Pfam" id="PF12705"/>
    </source>
</evidence>
<dbReference type="EMBL" id="BAAAHH010000011">
    <property type="protein sequence ID" value="GAA0951668.1"/>
    <property type="molecule type" value="Genomic_DNA"/>
</dbReference>
<keyword evidence="3" id="KW-0234">DNA repair</keyword>
<evidence type="ECO:0000313" key="6">
    <source>
        <dbReference type="Proteomes" id="UP001500665"/>
    </source>
</evidence>
<keyword evidence="1" id="KW-0227">DNA damage</keyword>
<keyword evidence="2" id="KW-0378">Hydrolase</keyword>